<dbReference type="Proteomes" id="UP000388235">
    <property type="component" value="Chromosome"/>
</dbReference>
<keyword evidence="7" id="KW-1185">Reference proteome</keyword>
<protein>
    <submittedName>
        <fullName evidence="6">UDP-N-acetylglucosamine--LPS N-acetylglucosamine transferase</fullName>
    </submittedName>
</protein>
<evidence type="ECO:0000256" key="1">
    <source>
        <dbReference type="ARBA" id="ARBA00004389"/>
    </source>
</evidence>
<gene>
    <name evidence="6" type="ORF">GH975_05880</name>
</gene>
<dbReference type="Gene3D" id="3.40.50.2000">
    <property type="entry name" value="Glycogen Phosphorylase B"/>
    <property type="match status" value="1"/>
</dbReference>
<evidence type="ECO:0000313" key="6">
    <source>
        <dbReference type="EMBL" id="QGG80128.1"/>
    </source>
</evidence>
<reference evidence="6 7" key="1">
    <citation type="submission" date="2019-11" db="EMBL/GenBank/DDBJ databases">
        <authorList>
            <person name="Khan S.A."/>
            <person name="Jeon C.O."/>
            <person name="Chun B.H."/>
        </authorList>
    </citation>
    <scope>NUCLEOTIDE SEQUENCE [LARGE SCALE GENOMIC DNA]</scope>
    <source>
        <strain evidence="6 7">IMCC 1097</strain>
    </source>
</reference>
<comment type="subcellular location">
    <subcellularLocation>
        <location evidence="1">Endoplasmic reticulum membrane</location>
        <topology evidence="1">Single-pass membrane protein</topology>
    </subcellularLocation>
</comment>
<keyword evidence="3" id="KW-0256">Endoplasmic reticulum</keyword>
<keyword evidence="2" id="KW-0812">Transmembrane</keyword>
<organism evidence="6 7">
    <name type="scientific">Litorivicinus lipolyticus</name>
    <dbReference type="NCBI Taxonomy" id="418701"/>
    <lineage>
        <taxon>Bacteria</taxon>
        <taxon>Pseudomonadati</taxon>
        <taxon>Pseudomonadota</taxon>
        <taxon>Gammaproteobacteria</taxon>
        <taxon>Oceanospirillales</taxon>
        <taxon>Litorivicinaceae</taxon>
        <taxon>Litorivicinus</taxon>
    </lineage>
</organism>
<sequence length="147" mass="16332">MRVLLVSSSGGHWVELMRTRQAFAGHQVLFASTERAYAADNPDAAFYYLPDASRWSKFRLAVQALACAWLILRTRPDVVVTTGASAGFFCLVFAKALRKRTVWLDSIANCSEISMSGRKAQPYADLYLTQWPELVESNGPSFHGALL</sequence>
<dbReference type="Pfam" id="PF08660">
    <property type="entry name" value="Alg14"/>
    <property type="match status" value="1"/>
</dbReference>
<dbReference type="GO" id="GO:0006488">
    <property type="term" value="P:dolichol-linked oligosaccharide biosynthetic process"/>
    <property type="evidence" value="ECO:0007669"/>
    <property type="project" value="InterPro"/>
</dbReference>
<evidence type="ECO:0000256" key="4">
    <source>
        <dbReference type="ARBA" id="ARBA00022989"/>
    </source>
</evidence>
<keyword evidence="5" id="KW-0472">Membrane</keyword>
<dbReference type="AlphaFoldDB" id="A0A5Q2Q7U4"/>
<name>A0A5Q2Q7U4_9GAMM</name>
<dbReference type="EMBL" id="CP045871">
    <property type="protein sequence ID" value="QGG80128.1"/>
    <property type="molecule type" value="Genomic_DNA"/>
</dbReference>
<dbReference type="GO" id="GO:0004577">
    <property type="term" value="F:N-acetylglucosaminyldiphosphodolichol N-acetylglucosaminyltransferase activity"/>
    <property type="evidence" value="ECO:0007669"/>
    <property type="project" value="TreeGrafter"/>
</dbReference>
<evidence type="ECO:0000256" key="3">
    <source>
        <dbReference type="ARBA" id="ARBA00022824"/>
    </source>
</evidence>
<evidence type="ECO:0000256" key="5">
    <source>
        <dbReference type="ARBA" id="ARBA00023136"/>
    </source>
</evidence>
<evidence type="ECO:0000313" key="7">
    <source>
        <dbReference type="Proteomes" id="UP000388235"/>
    </source>
</evidence>
<dbReference type="InterPro" id="IPR013969">
    <property type="entry name" value="Oligosacch_biosynth_Alg14"/>
</dbReference>
<dbReference type="KEGG" id="llp:GH975_05880"/>
<keyword evidence="6" id="KW-0808">Transferase</keyword>
<accession>A0A5Q2Q7U4</accession>
<dbReference type="SUPFAM" id="SSF53756">
    <property type="entry name" value="UDP-Glycosyltransferase/glycogen phosphorylase"/>
    <property type="match status" value="1"/>
</dbReference>
<dbReference type="PANTHER" id="PTHR12154:SF4">
    <property type="entry name" value="UDP-N-ACETYLGLUCOSAMINE TRANSFERASE SUBUNIT ALG14 HOMOLOG"/>
    <property type="match status" value="1"/>
</dbReference>
<dbReference type="RefSeq" id="WP_153713632.1">
    <property type="nucleotide sequence ID" value="NZ_CP045871.1"/>
</dbReference>
<dbReference type="OrthoDB" id="555447at2"/>
<evidence type="ECO:0000256" key="2">
    <source>
        <dbReference type="ARBA" id="ARBA00022692"/>
    </source>
</evidence>
<keyword evidence="4" id="KW-1133">Transmembrane helix</keyword>
<dbReference type="PANTHER" id="PTHR12154">
    <property type="entry name" value="GLYCOSYL TRANSFERASE-RELATED"/>
    <property type="match status" value="1"/>
</dbReference>
<proteinExistence type="predicted"/>